<dbReference type="Pfam" id="PF02632">
    <property type="entry name" value="BioY"/>
    <property type="match status" value="1"/>
</dbReference>
<proteinExistence type="inferred from homology"/>
<dbReference type="EMBL" id="JAMQON010000004">
    <property type="protein sequence ID" value="MDS0260802.1"/>
    <property type="molecule type" value="Genomic_DNA"/>
</dbReference>
<keyword evidence="1" id="KW-0813">Transport</keyword>
<evidence type="ECO:0000256" key="1">
    <source>
        <dbReference type="PIRNR" id="PIRNR016661"/>
    </source>
</evidence>
<feature type="transmembrane region" description="Helical" evidence="2">
    <location>
        <begin position="130"/>
        <end position="150"/>
    </location>
</feature>
<feature type="transmembrane region" description="Helical" evidence="2">
    <location>
        <begin position="162"/>
        <end position="184"/>
    </location>
</feature>
<comment type="caution">
    <text evidence="3">The sequence shown here is derived from an EMBL/GenBank/DDBJ whole genome shotgun (WGS) entry which is preliminary data.</text>
</comment>
<keyword evidence="2" id="KW-0812">Transmembrane</keyword>
<keyword evidence="1 2" id="KW-0472">Membrane</keyword>
<gene>
    <name evidence="3" type="ORF">NDI56_15450</name>
</gene>
<dbReference type="InterPro" id="IPR003784">
    <property type="entry name" value="BioY"/>
</dbReference>
<keyword evidence="1" id="KW-1003">Cell membrane</keyword>
<sequence length="196" mass="19449">MSGTESVELVGDEAVSNIALAAVLAALTAAFAYVSIPVPGLPVPISFQVFGAYFAGLLLGPRWGGLALTLYLLVGVAGAPVFSGGAAGLGYLLGPTGGYLVGFLLAAVVIGAIVHRGLEPRPLTEVSLPVQAGALLAGLAVIYAVGVPWLALSTANTFTEAFIGGAVTVLPGDLIKIAATLALVKGGVLARQQATA</sequence>
<dbReference type="PANTHER" id="PTHR34295">
    <property type="entry name" value="BIOTIN TRANSPORTER BIOY"/>
    <property type="match status" value="1"/>
</dbReference>
<feature type="transmembrane region" description="Helical" evidence="2">
    <location>
        <begin position="71"/>
        <end position="93"/>
    </location>
</feature>
<dbReference type="PANTHER" id="PTHR34295:SF1">
    <property type="entry name" value="BIOTIN TRANSPORTER BIOY"/>
    <property type="match status" value="1"/>
</dbReference>
<evidence type="ECO:0000313" key="4">
    <source>
        <dbReference type="Proteomes" id="UP001259659"/>
    </source>
</evidence>
<feature type="transmembrane region" description="Helical" evidence="2">
    <location>
        <begin position="41"/>
        <end position="59"/>
    </location>
</feature>
<evidence type="ECO:0000256" key="2">
    <source>
        <dbReference type="SAM" id="Phobius"/>
    </source>
</evidence>
<feature type="transmembrane region" description="Helical" evidence="2">
    <location>
        <begin position="14"/>
        <end position="35"/>
    </location>
</feature>
<evidence type="ECO:0000313" key="3">
    <source>
        <dbReference type="EMBL" id="MDS0260802.1"/>
    </source>
</evidence>
<protein>
    <submittedName>
        <fullName evidence="3">Biotin transporter BioY</fullName>
    </submittedName>
</protein>
<keyword evidence="2" id="KW-1133">Transmembrane helix</keyword>
<comment type="subcellular location">
    <subcellularLocation>
        <location evidence="1">Cell membrane</location>
        <topology evidence="1">Multi-pass membrane protein</topology>
    </subcellularLocation>
</comment>
<comment type="similarity">
    <text evidence="1">Belongs to the BioY family.</text>
</comment>
<dbReference type="RefSeq" id="WP_310920566.1">
    <property type="nucleotide sequence ID" value="NZ_JAMQON010000004.1"/>
</dbReference>
<reference evidence="3 4" key="1">
    <citation type="submission" date="2022-06" db="EMBL/GenBank/DDBJ databases">
        <title>Haloarcula sp. a new haloarchaeum isolate from saline soil.</title>
        <authorList>
            <person name="Strakova D."/>
            <person name="Galisteo C."/>
            <person name="Sanchez-Porro C."/>
            <person name="Ventosa A."/>
        </authorList>
    </citation>
    <scope>NUCLEOTIDE SEQUENCE [LARGE SCALE GENOMIC DNA]</scope>
    <source>
        <strain evidence="3 4">S1CR25-12</strain>
    </source>
</reference>
<feature type="transmembrane region" description="Helical" evidence="2">
    <location>
        <begin position="99"/>
        <end position="118"/>
    </location>
</feature>
<keyword evidence="4" id="KW-1185">Reference proteome</keyword>
<name>A0ABU2FEX1_9EURY</name>
<dbReference type="PIRSF" id="PIRSF016661">
    <property type="entry name" value="BioY"/>
    <property type="match status" value="1"/>
</dbReference>
<dbReference type="Gene3D" id="1.10.1760.20">
    <property type="match status" value="1"/>
</dbReference>
<organism evidence="3 4">
    <name type="scientific">Haloarcula saliterrae</name>
    <dbReference type="NCBI Taxonomy" id="2950534"/>
    <lineage>
        <taxon>Archaea</taxon>
        <taxon>Methanobacteriati</taxon>
        <taxon>Methanobacteriota</taxon>
        <taxon>Stenosarchaea group</taxon>
        <taxon>Halobacteria</taxon>
        <taxon>Halobacteriales</taxon>
        <taxon>Haloarculaceae</taxon>
        <taxon>Haloarcula</taxon>
    </lineage>
</organism>
<dbReference type="Proteomes" id="UP001259659">
    <property type="component" value="Unassembled WGS sequence"/>
</dbReference>
<accession>A0ABU2FEX1</accession>